<evidence type="ECO:0000313" key="2">
    <source>
        <dbReference type="Proteomes" id="UP001066276"/>
    </source>
</evidence>
<gene>
    <name evidence="1" type="ORF">NDU88_000178</name>
</gene>
<accession>A0AAV7U4M9</accession>
<dbReference type="EMBL" id="JANPWB010000005">
    <property type="protein sequence ID" value="KAJ1183356.1"/>
    <property type="molecule type" value="Genomic_DNA"/>
</dbReference>
<comment type="caution">
    <text evidence="1">The sequence shown here is derived from an EMBL/GenBank/DDBJ whole genome shotgun (WGS) entry which is preliminary data.</text>
</comment>
<name>A0AAV7U4M9_PLEWA</name>
<proteinExistence type="predicted"/>
<reference evidence="1" key="1">
    <citation type="journal article" date="2022" name="bioRxiv">
        <title>Sequencing and chromosome-scale assembly of the giantPleurodeles waltlgenome.</title>
        <authorList>
            <person name="Brown T."/>
            <person name="Elewa A."/>
            <person name="Iarovenko S."/>
            <person name="Subramanian E."/>
            <person name="Araus A.J."/>
            <person name="Petzold A."/>
            <person name="Susuki M."/>
            <person name="Suzuki K.-i.T."/>
            <person name="Hayashi T."/>
            <person name="Toyoda A."/>
            <person name="Oliveira C."/>
            <person name="Osipova E."/>
            <person name="Leigh N.D."/>
            <person name="Simon A."/>
            <person name="Yun M.H."/>
        </authorList>
    </citation>
    <scope>NUCLEOTIDE SEQUENCE</scope>
    <source>
        <strain evidence="1">20211129_DDA</strain>
        <tissue evidence="1">Liver</tissue>
    </source>
</reference>
<organism evidence="1 2">
    <name type="scientific">Pleurodeles waltl</name>
    <name type="common">Iberian ribbed newt</name>
    <dbReference type="NCBI Taxonomy" id="8319"/>
    <lineage>
        <taxon>Eukaryota</taxon>
        <taxon>Metazoa</taxon>
        <taxon>Chordata</taxon>
        <taxon>Craniata</taxon>
        <taxon>Vertebrata</taxon>
        <taxon>Euteleostomi</taxon>
        <taxon>Amphibia</taxon>
        <taxon>Batrachia</taxon>
        <taxon>Caudata</taxon>
        <taxon>Salamandroidea</taxon>
        <taxon>Salamandridae</taxon>
        <taxon>Pleurodelinae</taxon>
        <taxon>Pleurodeles</taxon>
    </lineage>
</organism>
<keyword evidence="2" id="KW-1185">Reference proteome</keyword>
<protein>
    <submittedName>
        <fullName evidence="1">Uncharacterized protein</fullName>
    </submittedName>
</protein>
<evidence type="ECO:0000313" key="1">
    <source>
        <dbReference type="EMBL" id="KAJ1183356.1"/>
    </source>
</evidence>
<dbReference type="Proteomes" id="UP001066276">
    <property type="component" value="Chromosome 3_1"/>
</dbReference>
<sequence>MLQECRTRGSASSLGFLVLEVDSKCTLTELACGASLRVQAPAQHVLEPPECHRRMRVSALYCRASSAHAPGAVFHAHAQLRSSVIRARALARLSSARA</sequence>
<dbReference type="AlphaFoldDB" id="A0AAV7U4M9"/>